<evidence type="ECO:0000313" key="2">
    <source>
        <dbReference type="EMBL" id="USN15589.1"/>
    </source>
</evidence>
<protein>
    <recommendedName>
        <fullName evidence="1">DUF6926 domain-containing protein</fullName>
    </recommendedName>
</protein>
<dbReference type="Proteomes" id="UP001056576">
    <property type="component" value="Segment"/>
</dbReference>
<sequence length="89" mass="9720">MRFVTITGPEAWAPYLINGDASSLTTAEVVAANRWMDREDVSHVVGIAPGEDGDDQTPRFTWSMRLHCPEADCEGGSVLDYLAHPRSDG</sequence>
<evidence type="ECO:0000313" key="3">
    <source>
        <dbReference type="Proteomes" id="UP001056576"/>
    </source>
</evidence>
<reference evidence="2 3" key="1">
    <citation type="submission" date="2022-05" db="EMBL/GenBank/DDBJ databases">
        <authorList>
            <person name="Friedrich I."/>
            <person name="Poehlein A."/>
            <person name="Schneider D."/>
            <person name="Hertel R."/>
            <person name="Daniel R."/>
        </authorList>
    </citation>
    <scope>NUCLEOTIDE SEQUENCE [LARGE SCALE GENOMIC DNA]</scope>
</reference>
<name>A0A9E7MT50_9CAUD</name>
<gene>
    <name evidence="2" type="ORF">KIKIMORA_04710</name>
</gene>
<dbReference type="InterPro" id="IPR053839">
    <property type="entry name" value="DUF6926"/>
</dbReference>
<dbReference type="Pfam" id="PF21977">
    <property type="entry name" value="DUF6926"/>
    <property type="match status" value="1"/>
</dbReference>
<accession>A0A9E7MT50</accession>
<dbReference type="EMBL" id="ON529857">
    <property type="protein sequence ID" value="USN15589.1"/>
    <property type="molecule type" value="Genomic_DNA"/>
</dbReference>
<proteinExistence type="predicted"/>
<evidence type="ECO:0000259" key="1">
    <source>
        <dbReference type="Pfam" id="PF21977"/>
    </source>
</evidence>
<organism evidence="2 3">
    <name type="scientific">Brevundimonas phage vB_BpoS-Kikimora</name>
    <dbReference type="NCBI Taxonomy" id="2948601"/>
    <lineage>
        <taxon>Viruses</taxon>
        <taxon>Duplodnaviria</taxon>
        <taxon>Heunggongvirae</taxon>
        <taxon>Uroviricota</taxon>
        <taxon>Caudoviricetes</taxon>
        <taxon>Jeanschmidtviridae</taxon>
        <taxon>Kikimoravirus</taxon>
        <taxon>Kikimoravirus kikimora</taxon>
    </lineage>
</organism>
<feature type="domain" description="DUF6926" evidence="1">
    <location>
        <begin position="14"/>
        <end position="61"/>
    </location>
</feature>
<keyword evidence="3" id="KW-1185">Reference proteome</keyword>